<keyword evidence="1" id="KW-0472">Membrane</keyword>
<feature type="transmembrane region" description="Helical" evidence="1">
    <location>
        <begin position="141"/>
        <end position="160"/>
    </location>
</feature>
<dbReference type="EMBL" id="CAWVOH010000002">
    <property type="protein sequence ID" value="CAK8054533.1"/>
    <property type="molecule type" value="Genomic_DNA"/>
</dbReference>
<dbReference type="PANTHER" id="PTHR40038:SF1">
    <property type="entry name" value="MEMBRANE-ASSOCIATED PROTEIN TCAA"/>
    <property type="match status" value="1"/>
</dbReference>
<protein>
    <submittedName>
        <fullName evidence="2">Contains N-terminal Zn ribbon domain (YvbJ)</fullName>
    </submittedName>
</protein>
<comment type="caution">
    <text evidence="2">The sequence shown here is derived from an EMBL/GenBank/DDBJ whole genome shotgun (WGS) entry which is preliminary data.</text>
</comment>
<dbReference type="PANTHER" id="PTHR40038">
    <property type="entry name" value="MEMBRANE-ASSOCIATED PROTEIN TCAA"/>
    <property type="match status" value="1"/>
</dbReference>
<evidence type="ECO:0000313" key="2">
    <source>
        <dbReference type="EMBL" id="CAK8054533.1"/>
    </source>
</evidence>
<evidence type="ECO:0000256" key="1">
    <source>
        <dbReference type="SAM" id="Phobius"/>
    </source>
</evidence>
<name>A0ABP0EQF8_9LACO</name>
<keyword evidence="1" id="KW-0812">Transmembrane</keyword>
<dbReference type="RefSeq" id="WP_349642081.1">
    <property type="nucleotide sequence ID" value="NZ_CAWVOH010000002.1"/>
</dbReference>
<reference evidence="2 3" key="1">
    <citation type="submission" date="2024-01" db="EMBL/GenBank/DDBJ databases">
        <authorList>
            <person name="Botero Cardona J."/>
        </authorList>
    </citation>
    <scope>NUCLEOTIDE SEQUENCE [LARGE SCALE GENOMIC DNA]</scope>
    <source>
        <strain evidence="2 3">LMG 33000</strain>
    </source>
</reference>
<keyword evidence="3" id="KW-1185">Reference proteome</keyword>
<accession>A0ABP0EQF8</accession>
<keyword evidence="1" id="KW-1133">Transmembrane helix</keyword>
<organism evidence="2 3">
    <name type="scientific">Eupransor demetentiae</name>
    <dbReference type="NCBI Taxonomy" id="3109584"/>
    <lineage>
        <taxon>Bacteria</taxon>
        <taxon>Bacillati</taxon>
        <taxon>Bacillota</taxon>
        <taxon>Bacilli</taxon>
        <taxon>Lactobacillales</taxon>
        <taxon>Lactobacillaceae</taxon>
        <taxon>Eupransor</taxon>
    </lineage>
</organism>
<proteinExistence type="predicted"/>
<sequence>MNQEEWLLNFKKEHGRNPSMEEFQAAKARNFVDDKAKIVQQELKTWVQAFEQQYGRKPSFEEVQQRKNSYQKGDQQPNQMKALFLAFEQQYGYQPSLDELLTYKDRLAHPEKYVQAQKQPAQVSVGRADTRVKRHSNKLKIIISLAVGLLVVLIALLVYGQHYYSYDATLARDANVLKSADSKKYAKISKWKDSNKSLSDSDLEAMAAYMKNEKMSSAELKQWIKRPGKGVSFERDGKAWLIFPRYVLKYEPVDLEVSTNQNGLSISMNDREINNDSSADDNLVVKHKAPGLYNFVAKGTVDGKKVRATDSAYFGGSENGLISLNVDKDSSDDKGKNNLSDDDASDLLSHMADSLSDFADSEGDFKDADDIFSGGSDNKTCKGFRDMISHNLHTAKRTADSIHFGDVNVTQVDMKSKNKADVKFEMTEDFNYSADTDPDGNTSGTKTQRYLLIAHLVYDKDKKKWLIDSIDPKQKKLSDDDNVN</sequence>
<dbReference type="Proteomes" id="UP001314241">
    <property type="component" value="Unassembled WGS sequence"/>
</dbReference>
<evidence type="ECO:0000313" key="3">
    <source>
        <dbReference type="Proteomes" id="UP001314241"/>
    </source>
</evidence>
<gene>
    <name evidence="2" type="ORF">R54876_GBNLAHCA_01103</name>
</gene>